<dbReference type="AlphaFoldDB" id="A0A9P9KUZ3"/>
<evidence type="ECO:0000313" key="2">
    <source>
        <dbReference type="Proteomes" id="UP000720189"/>
    </source>
</evidence>
<name>A0A9P9KUZ3_FUSRE</name>
<protein>
    <submittedName>
        <fullName evidence="1">Uncharacterized protein</fullName>
    </submittedName>
</protein>
<keyword evidence="2" id="KW-1185">Reference proteome</keyword>
<dbReference type="EMBL" id="JAGMUX010000001">
    <property type="protein sequence ID" value="KAH7269024.1"/>
    <property type="molecule type" value="Genomic_DNA"/>
</dbReference>
<proteinExistence type="predicted"/>
<evidence type="ECO:0000313" key="1">
    <source>
        <dbReference type="EMBL" id="KAH7269024.1"/>
    </source>
</evidence>
<comment type="caution">
    <text evidence="1">The sequence shown here is derived from an EMBL/GenBank/DDBJ whole genome shotgun (WGS) entry which is preliminary data.</text>
</comment>
<accession>A0A9P9KUZ3</accession>
<reference evidence="1" key="1">
    <citation type="journal article" date="2021" name="Nat. Commun.">
        <title>Genetic determinants of endophytism in the Arabidopsis root mycobiome.</title>
        <authorList>
            <person name="Mesny F."/>
            <person name="Miyauchi S."/>
            <person name="Thiergart T."/>
            <person name="Pickel B."/>
            <person name="Atanasova L."/>
            <person name="Karlsson M."/>
            <person name="Huettel B."/>
            <person name="Barry K.W."/>
            <person name="Haridas S."/>
            <person name="Chen C."/>
            <person name="Bauer D."/>
            <person name="Andreopoulos W."/>
            <person name="Pangilinan J."/>
            <person name="LaButti K."/>
            <person name="Riley R."/>
            <person name="Lipzen A."/>
            <person name="Clum A."/>
            <person name="Drula E."/>
            <person name="Henrissat B."/>
            <person name="Kohler A."/>
            <person name="Grigoriev I.V."/>
            <person name="Martin F.M."/>
            <person name="Hacquard S."/>
        </authorList>
    </citation>
    <scope>NUCLEOTIDE SEQUENCE</scope>
    <source>
        <strain evidence="1">MPI-CAGE-AT-0023</strain>
    </source>
</reference>
<dbReference type="OrthoDB" id="4851849at2759"/>
<sequence>MRQVTSADYLYQDILEDTVPTDPQVRQDYWFDRCQSSHEESHLFGLFVELLHYNHFRITREVLHAWRSEPGGNADLVTRIAKKFEELPKDNRGSYFPWFLRHRNRFELPAGHESIPQAPSPMMQVRDMQAKARKYLAPEDQNKDFIDLTPFSKMHCFAFYSMTIVNGYPPPMNRDVCHWFDFGFVVCKDQHEEDTLGRMYNTMLFGSTSQLEYAESLESKTLAEFVKRRDPVCTFNEFWKAWERGKLMTIFNKCWPELTAENTYMTVEYCLLDRLRIFIEAETPRPSIWKLRHFLVMEDVSVESAVPEIAWAARDYGFSEILDTRTTLELRMFYSQLLKTAEPMETHCERMKGNLLQFADRHVDGMTLRVKKPLQGLSFVTSKVL</sequence>
<organism evidence="1 2">
    <name type="scientific">Fusarium redolens</name>
    <dbReference type="NCBI Taxonomy" id="48865"/>
    <lineage>
        <taxon>Eukaryota</taxon>
        <taxon>Fungi</taxon>
        <taxon>Dikarya</taxon>
        <taxon>Ascomycota</taxon>
        <taxon>Pezizomycotina</taxon>
        <taxon>Sordariomycetes</taxon>
        <taxon>Hypocreomycetidae</taxon>
        <taxon>Hypocreales</taxon>
        <taxon>Nectriaceae</taxon>
        <taxon>Fusarium</taxon>
        <taxon>Fusarium redolens species complex</taxon>
    </lineage>
</organism>
<dbReference type="GeneID" id="70216504"/>
<dbReference type="RefSeq" id="XP_046055792.1">
    <property type="nucleotide sequence ID" value="XM_046186550.1"/>
</dbReference>
<gene>
    <name evidence="1" type="ORF">BKA55DRAFT_498456</name>
</gene>
<dbReference type="Proteomes" id="UP000720189">
    <property type="component" value="Unassembled WGS sequence"/>
</dbReference>